<evidence type="ECO:0000313" key="3">
    <source>
        <dbReference type="Proteomes" id="UP000813637"/>
    </source>
</evidence>
<keyword evidence="1" id="KW-1133">Transmembrane helix</keyword>
<dbReference type="EMBL" id="JAAMYB010000028">
    <property type="protein sequence ID" value="MCD3196154.1"/>
    <property type="molecule type" value="Genomic_DNA"/>
</dbReference>
<feature type="transmembrane region" description="Helical" evidence="1">
    <location>
        <begin position="15"/>
        <end position="35"/>
    </location>
</feature>
<proteinExistence type="predicted"/>
<dbReference type="RefSeq" id="WP_003379506.1">
    <property type="nucleotide sequence ID" value="NZ_JAAMYB010000028.1"/>
</dbReference>
<reference evidence="2" key="1">
    <citation type="submission" date="2020-02" db="EMBL/GenBank/DDBJ databases">
        <authorList>
            <person name="Fillo S."/>
            <person name="Giordani F."/>
            <person name="Tonon E."/>
            <person name="Drigo I."/>
            <person name="Anselmo A."/>
            <person name="Fortunato A."/>
            <person name="Bano L."/>
            <person name="Lista F."/>
        </authorList>
    </citation>
    <scope>NUCLEOTIDE SEQUENCE</scope>
    <source>
        <strain evidence="2">IZSVe-TV_9877_3_12</strain>
    </source>
</reference>
<sequence>MKLKGLLDFFSGAGGILYVLNNFLINICLFSICIIKKPKSLKYKDKLIQIDIKF</sequence>
<evidence type="ECO:0000313" key="2">
    <source>
        <dbReference type="EMBL" id="MCD3196154.1"/>
    </source>
</evidence>
<reference evidence="2" key="2">
    <citation type="journal article" date="2021" name="Microorganisms">
        <title>Extensive Genome Exploration of Clostridium botulinum Group III Field Strains.</title>
        <authorList>
            <person name="Fillo S."/>
            <person name="Giordani F."/>
            <person name="Tonon E."/>
            <person name="Drigo I."/>
            <person name="Anselmo A."/>
            <person name="Fortunato A."/>
            <person name="Lista F."/>
            <person name="Bano L."/>
        </authorList>
    </citation>
    <scope>NUCLEOTIDE SEQUENCE</scope>
    <source>
        <strain evidence="2">IZSVe-TV_9877_3_12</strain>
    </source>
</reference>
<comment type="caution">
    <text evidence="2">The sequence shown here is derived from an EMBL/GenBank/DDBJ whole genome shotgun (WGS) entry which is preliminary data.</text>
</comment>
<dbReference type="Proteomes" id="UP000813637">
    <property type="component" value="Unassembled WGS sequence"/>
</dbReference>
<dbReference type="AlphaFoldDB" id="A0A9Q3VBV7"/>
<gene>
    <name evidence="2" type="ORF">G8S53_12940</name>
</gene>
<evidence type="ECO:0000256" key="1">
    <source>
        <dbReference type="SAM" id="Phobius"/>
    </source>
</evidence>
<protein>
    <submittedName>
        <fullName evidence="2">Uncharacterized protein</fullName>
    </submittedName>
</protein>
<organism evidence="2 3">
    <name type="scientific">Clostridium botulinum C</name>
    <dbReference type="NCBI Taxonomy" id="36828"/>
    <lineage>
        <taxon>Bacteria</taxon>
        <taxon>Bacillati</taxon>
        <taxon>Bacillota</taxon>
        <taxon>Clostridia</taxon>
        <taxon>Eubacteriales</taxon>
        <taxon>Clostridiaceae</taxon>
        <taxon>Clostridium</taxon>
    </lineage>
</organism>
<name>A0A9Q3VBV7_CLOBO</name>
<accession>A0A9Q3VBV7</accession>
<keyword evidence="1" id="KW-0472">Membrane</keyword>
<keyword evidence="1" id="KW-0812">Transmembrane</keyword>